<dbReference type="SUPFAM" id="SSF53098">
    <property type="entry name" value="Ribonuclease H-like"/>
    <property type="match status" value="1"/>
</dbReference>
<evidence type="ECO:0000313" key="7">
    <source>
        <dbReference type="Proteomes" id="UP000242877"/>
    </source>
</evidence>
<dbReference type="OrthoDB" id="4177918at2759"/>
<organism evidence="6 7">
    <name type="scientific">Ascosphaera apis ARSEF 7405</name>
    <dbReference type="NCBI Taxonomy" id="392613"/>
    <lineage>
        <taxon>Eukaryota</taxon>
        <taxon>Fungi</taxon>
        <taxon>Dikarya</taxon>
        <taxon>Ascomycota</taxon>
        <taxon>Pezizomycotina</taxon>
        <taxon>Eurotiomycetes</taxon>
        <taxon>Eurotiomycetidae</taxon>
        <taxon>Onygenales</taxon>
        <taxon>Ascosphaeraceae</taxon>
        <taxon>Ascosphaera</taxon>
    </lineage>
</organism>
<dbReference type="InterPro" id="IPR016197">
    <property type="entry name" value="Chromo-like_dom_sf"/>
</dbReference>
<dbReference type="InterPro" id="IPR023780">
    <property type="entry name" value="Chromo_domain"/>
</dbReference>
<dbReference type="GO" id="GO:0005634">
    <property type="term" value="C:nucleus"/>
    <property type="evidence" value="ECO:0007669"/>
    <property type="project" value="UniProtKB-ARBA"/>
</dbReference>
<dbReference type="InterPro" id="IPR000953">
    <property type="entry name" value="Chromo/chromo_shadow_dom"/>
</dbReference>
<feature type="domain" description="Integrase catalytic" evidence="5">
    <location>
        <begin position="1"/>
        <end position="138"/>
    </location>
</feature>
<proteinExistence type="predicted"/>
<dbReference type="PANTHER" id="PTHR37984">
    <property type="entry name" value="PROTEIN CBG26694"/>
    <property type="match status" value="1"/>
</dbReference>
<evidence type="ECO:0000256" key="1">
    <source>
        <dbReference type="ARBA" id="ARBA00011353"/>
    </source>
</evidence>
<dbReference type="EMBL" id="AZGZ01000001">
    <property type="protein sequence ID" value="KZZ97797.1"/>
    <property type="molecule type" value="Genomic_DNA"/>
</dbReference>
<gene>
    <name evidence="6" type="ORF">AAP_00058</name>
</gene>
<keyword evidence="2" id="KW-0694">RNA-binding</keyword>
<evidence type="ECO:0000313" key="6">
    <source>
        <dbReference type="EMBL" id="KZZ97797.1"/>
    </source>
</evidence>
<dbReference type="CDD" id="cd00024">
    <property type="entry name" value="CD_CSD"/>
    <property type="match status" value="1"/>
</dbReference>
<comment type="subunit">
    <text evidence="1">Component of the NuA4 histone acetyltransferase complex.</text>
</comment>
<dbReference type="PROSITE" id="PS50994">
    <property type="entry name" value="INTEGRASE"/>
    <property type="match status" value="1"/>
</dbReference>
<dbReference type="AlphaFoldDB" id="A0A168DJ18"/>
<evidence type="ECO:0000259" key="4">
    <source>
        <dbReference type="PROSITE" id="PS50013"/>
    </source>
</evidence>
<keyword evidence="7" id="KW-1185">Reference proteome</keyword>
<evidence type="ECO:0000256" key="2">
    <source>
        <dbReference type="ARBA" id="ARBA00022884"/>
    </source>
</evidence>
<dbReference type="VEuPathDB" id="FungiDB:AAP_00058"/>
<dbReference type="Pfam" id="PF00385">
    <property type="entry name" value="Chromo"/>
    <property type="match status" value="1"/>
</dbReference>
<dbReference type="SMART" id="SM00298">
    <property type="entry name" value="CHROMO"/>
    <property type="match status" value="1"/>
</dbReference>
<protein>
    <submittedName>
        <fullName evidence="6">Ribonuclease H-like protein</fullName>
    </submittedName>
</protein>
<dbReference type="Proteomes" id="UP000242877">
    <property type="component" value="Unassembled WGS sequence"/>
</dbReference>
<dbReference type="Gene3D" id="3.30.420.10">
    <property type="entry name" value="Ribonuclease H-like superfamily/Ribonuclease H"/>
    <property type="match status" value="1"/>
</dbReference>
<dbReference type="InterPro" id="IPR050951">
    <property type="entry name" value="Retrovirus_Pol_polyprotein"/>
</dbReference>
<dbReference type="InterPro" id="IPR001584">
    <property type="entry name" value="Integrase_cat-core"/>
</dbReference>
<dbReference type="GO" id="GO:0015074">
    <property type="term" value="P:DNA integration"/>
    <property type="evidence" value="ECO:0007669"/>
    <property type="project" value="InterPro"/>
</dbReference>
<feature type="region of interest" description="Disordered" evidence="3">
    <location>
        <begin position="337"/>
        <end position="375"/>
    </location>
</feature>
<reference evidence="6 7" key="1">
    <citation type="journal article" date="2016" name="Genome Biol. Evol.">
        <title>Divergent and convergent evolution of fungal pathogenicity.</title>
        <authorList>
            <person name="Shang Y."/>
            <person name="Xiao G."/>
            <person name="Zheng P."/>
            <person name="Cen K."/>
            <person name="Zhan S."/>
            <person name="Wang C."/>
        </authorList>
    </citation>
    <scope>NUCLEOTIDE SEQUENCE [LARGE SCALE GENOMIC DNA]</scope>
    <source>
        <strain evidence="6 7">ARSEF 7405</strain>
    </source>
</reference>
<dbReference type="GO" id="GO:0003723">
    <property type="term" value="F:RNA binding"/>
    <property type="evidence" value="ECO:0007669"/>
    <property type="project" value="UniProtKB-KW"/>
</dbReference>
<dbReference type="InterPro" id="IPR036397">
    <property type="entry name" value="RNaseH_sf"/>
</dbReference>
<dbReference type="PROSITE" id="PS50013">
    <property type="entry name" value="CHROMO_2"/>
    <property type="match status" value="1"/>
</dbReference>
<name>A0A168DJ18_9EURO</name>
<dbReference type="SUPFAM" id="SSF54160">
    <property type="entry name" value="Chromo domain-like"/>
    <property type="match status" value="1"/>
</dbReference>
<dbReference type="InterPro" id="IPR012337">
    <property type="entry name" value="RNaseH-like_sf"/>
</dbReference>
<dbReference type="Pfam" id="PF24626">
    <property type="entry name" value="SH3_Tf2-1"/>
    <property type="match status" value="1"/>
</dbReference>
<dbReference type="GO" id="GO:0006338">
    <property type="term" value="P:chromatin remodeling"/>
    <property type="evidence" value="ECO:0007669"/>
    <property type="project" value="UniProtKB-ARBA"/>
</dbReference>
<accession>A0A168DJ18</accession>
<dbReference type="Gene3D" id="2.40.50.40">
    <property type="match status" value="1"/>
</dbReference>
<dbReference type="PANTHER" id="PTHR37984:SF5">
    <property type="entry name" value="PROTEIN NYNRIN-LIKE"/>
    <property type="match status" value="1"/>
</dbReference>
<feature type="region of interest" description="Disordered" evidence="3">
    <location>
        <begin position="255"/>
        <end position="275"/>
    </location>
</feature>
<evidence type="ECO:0000256" key="3">
    <source>
        <dbReference type="SAM" id="MobiDB-lite"/>
    </source>
</evidence>
<feature type="domain" description="Chromo" evidence="4">
    <location>
        <begin position="282"/>
        <end position="345"/>
    </location>
</feature>
<sequence>MLTLTDKATKRTTYIPGRSDWDAEGWADALDERLAIGDWGTPRKIISDRDPKWVAALWQRLWTNRGVHLAYTTAYHAQGDGQSEVTNQVAEIALRSLIGHLATPYNWHLTLPYLQSVLNSSISHATKTTPHRLMFGTDLPAAFGPLTDHRNEALGHKGEWYDASTAVADAIMTMKRHYDKRHLPLQLQSGDKVMLRLHKGYNIPTTKEFPKVSQQYAGPFTIKRKVGNLAYELDLPPTMKIHPVISVAHLDPAPRSADPFGREPPRSGPISEADAGGFSDVYEIQSLLSRRHRTVRGKRRTEYLVKWKGWGNEHNAWYDSSDLTHAKEAIADLEARIEATKVPKPSRRVRRPLPPARANPTKRGEKPGKTPRSAI</sequence>
<evidence type="ECO:0000259" key="5">
    <source>
        <dbReference type="PROSITE" id="PS50994"/>
    </source>
</evidence>
<comment type="caution">
    <text evidence="6">The sequence shown here is derived from an EMBL/GenBank/DDBJ whole genome shotgun (WGS) entry which is preliminary data.</text>
</comment>
<dbReference type="InterPro" id="IPR056924">
    <property type="entry name" value="SH3_Tf2-1"/>
</dbReference>